<dbReference type="InterPro" id="IPR039537">
    <property type="entry name" value="Retrotran_Ty1/copia-like"/>
</dbReference>
<dbReference type="InterPro" id="IPR057670">
    <property type="entry name" value="SH3_retrovirus"/>
</dbReference>
<keyword evidence="2" id="KW-0378">Hydrolase</keyword>
<reference evidence="4 5" key="1">
    <citation type="submission" date="2024-01" db="EMBL/GenBank/DDBJ databases">
        <title>The complete chloroplast genome sequence of Lithospermum erythrorhizon: insights into the phylogenetic relationship among Boraginaceae species and the maternal lineages of purple gromwells.</title>
        <authorList>
            <person name="Okada T."/>
            <person name="Watanabe K."/>
        </authorList>
    </citation>
    <scope>NUCLEOTIDE SEQUENCE [LARGE SCALE GENOMIC DNA]</scope>
</reference>
<name>A0AAV3Q900_LITER</name>
<keyword evidence="5" id="KW-1185">Reference proteome</keyword>
<dbReference type="PROSITE" id="PS50994">
    <property type="entry name" value="INTEGRASE"/>
    <property type="match status" value="1"/>
</dbReference>
<accession>A0AAV3Q900</accession>
<organism evidence="4 5">
    <name type="scientific">Lithospermum erythrorhizon</name>
    <name type="common">Purple gromwell</name>
    <name type="synonym">Lithospermum officinale var. erythrorhizon</name>
    <dbReference type="NCBI Taxonomy" id="34254"/>
    <lineage>
        <taxon>Eukaryota</taxon>
        <taxon>Viridiplantae</taxon>
        <taxon>Streptophyta</taxon>
        <taxon>Embryophyta</taxon>
        <taxon>Tracheophyta</taxon>
        <taxon>Spermatophyta</taxon>
        <taxon>Magnoliopsida</taxon>
        <taxon>eudicotyledons</taxon>
        <taxon>Gunneridae</taxon>
        <taxon>Pentapetalae</taxon>
        <taxon>asterids</taxon>
        <taxon>lamiids</taxon>
        <taxon>Boraginales</taxon>
        <taxon>Boraginaceae</taxon>
        <taxon>Boraginoideae</taxon>
        <taxon>Lithospermeae</taxon>
        <taxon>Lithospermum</taxon>
    </lineage>
</organism>
<keyword evidence="1" id="KW-0479">Metal-binding</keyword>
<dbReference type="GO" id="GO:0016787">
    <property type="term" value="F:hydrolase activity"/>
    <property type="evidence" value="ECO:0007669"/>
    <property type="project" value="UniProtKB-KW"/>
</dbReference>
<dbReference type="GO" id="GO:0046872">
    <property type="term" value="F:metal ion binding"/>
    <property type="evidence" value="ECO:0007669"/>
    <property type="project" value="UniProtKB-KW"/>
</dbReference>
<dbReference type="PANTHER" id="PTHR42648">
    <property type="entry name" value="TRANSPOSASE, PUTATIVE-RELATED"/>
    <property type="match status" value="1"/>
</dbReference>
<comment type="caution">
    <text evidence="4">The sequence shown here is derived from an EMBL/GenBank/DDBJ whole genome shotgun (WGS) entry which is preliminary data.</text>
</comment>
<evidence type="ECO:0000313" key="4">
    <source>
        <dbReference type="EMBL" id="GAA0159881.1"/>
    </source>
</evidence>
<dbReference type="PANTHER" id="PTHR42648:SF28">
    <property type="entry name" value="TRANSPOSON-ENCODED PROTEIN WITH RIBONUCLEASE H-LIKE AND RETROVIRUS ZINC FINGER-LIKE DOMAINS"/>
    <property type="match status" value="1"/>
</dbReference>
<evidence type="ECO:0000256" key="2">
    <source>
        <dbReference type="ARBA" id="ARBA00022801"/>
    </source>
</evidence>
<proteinExistence type="predicted"/>
<dbReference type="AlphaFoldDB" id="A0AAV3Q900"/>
<dbReference type="SUPFAM" id="SSF53098">
    <property type="entry name" value="Ribonuclease H-like"/>
    <property type="match status" value="1"/>
</dbReference>
<dbReference type="Pfam" id="PF25597">
    <property type="entry name" value="SH3_retrovirus"/>
    <property type="match status" value="1"/>
</dbReference>
<dbReference type="Proteomes" id="UP001454036">
    <property type="component" value="Unassembled WGS sequence"/>
</dbReference>
<dbReference type="InterPro" id="IPR036397">
    <property type="entry name" value="RNaseH_sf"/>
</dbReference>
<evidence type="ECO:0000313" key="5">
    <source>
        <dbReference type="Proteomes" id="UP001454036"/>
    </source>
</evidence>
<dbReference type="InterPro" id="IPR012337">
    <property type="entry name" value="RNaseH-like_sf"/>
</dbReference>
<dbReference type="InterPro" id="IPR013103">
    <property type="entry name" value="RVT_2"/>
</dbReference>
<gene>
    <name evidence="4" type="ORF">LIER_16561</name>
</gene>
<feature type="domain" description="Integrase catalytic" evidence="3">
    <location>
        <begin position="1"/>
        <end position="118"/>
    </location>
</feature>
<sequence>MFQTIQKWKILVKNQTRKKIKRLRTNNGLKFYSSEFDEFCKNEEITRHHTVRHTPKQNGVLEHMNQTLLERARCMLSNDGLERNFWAEAVSTTYYLINRGPHTGINLKIPYELWSEKSADYSNLRAFGCAVYYHVNKGKLEPKAKKGVFVGYDNGLKGYRVWLPSEGRVILSMMLYLMKIPCFIPILKTLISEDEDGDEKQVEQRIRACCEVVEELDPHEPISYKKAVTGTEFVQWLASMEDEMESLQKNQTWELARKSAGRKVVTCKWLFKKKEGLSPTEGIKYKARIVVRGFSQREGVDYIEIFSLVVRHTSIRVLLAIVAHQDLELEH</sequence>
<dbReference type="InterPro" id="IPR001584">
    <property type="entry name" value="Integrase_cat-core"/>
</dbReference>
<dbReference type="Pfam" id="PF07727">
    <property type="entry name" value="RVT_2"/>
    <property type="match status" value="1"/>
</dbReference>
<evidence type="ECO:0000259" key="3">
    <source>
        <dbReference type="PROSITE" id="PS50994"/>
    </source>
</evidence>
<evidence type="ECO:0000256" key="1">
    <source>
        <dbReference type="ARBA" id="ARBA00022723"/>
    </source>
</evidence>
<dbReference type="GO" id="GO:0003676">
    <property type="term" value="F:nucleic acid binding"/>
    <property type="evidence" value="ECO:0007669"/>
    <property type="project" value="InterPro"/>
</dbReference>
<dbReference type="Gene3D" id="3.30.420.10">
    <property type="entry name" value="Ribonuclease H-like superfamily/Ribonuclease H"/>
    <property type="match status" value="1"/>
</dbReference>
<dbReference type="GO" id="GO:0015074">
    <property type="term" value="P:DNA integration"/>
    <property type="evidence" value="ECO:0007669"/>
    <property type="project" value="InterPro"/>
</dbReference>
<protein>
    <recommendedName>
        <fullName evidence="3">Integrase catalytic domain-containing protein</fullName>
    </recommendedName>
</protein>
<dbReference type="EMBL" id="BAABME010003718">
    <property type="protein sequence ID" value="GAA0159881.1"/>
    <property type="molecule type" value="Genomic_DNA"/>
</dbReference>